<dbReference type="RefSeq" id="WP_079532607.1">
    <property type="nucleotide sequence ID" value="NZ_CP033724.1"/>
</dbReference>
<feature type="compositionally biased region" description="Basic and acidic residues" evidence="1">
    <location>
        <begin position="198"/>
        <end position="209"/>
    </location>
</feature>
<sequence>MTQEPDVDALVRQRIRSLREARGWSLDALAARCFLSPSTLSRIETGHRRIALDQLVPIAQALETSLDALIESGDDADVVIRPQADSEAGRTMWILSRGGASGSGPFVAKMRMTPTRPVPVDQLGVHPGRDWFTVLSGTARLQLGERTILVEAGDAAEFSTMVPHAIGAHRGVVEILTILDRDGQRAHLRTTGVAPAAHEAHPGDDPTEG</sequence>
<dbReference type="InterPro" id="IPR010982">
    <property type="entry name" value="Lambda_DNA-bd_dom_sf"/>
</dbReference>
<dbReference type="Pfam" id="PF07883">
    <property type="entry name" value="Cupin_2"/>
    <property type="match status" value="1"/>
</dbReference>
<dbReference type="EMBL" id="MDHH01000003">
    <property type="protein sequence ID" value="OUE01480.1"/>
    <property type="molecule type" value="Genomic_DNA"/>
</dbReference>
<evidence type="ECO:0000313" key="3">
    <source>
        <dbReference type="Proteomes" id="UP000195062"/>
    </source>
</evidence>
<dbReference type="InterPro" id="IPR014710">
    <property type="entry name" value="RmlC-like_jellyroll"/>
</dbReference>
<dbReference type="GO" id="GO:0003677">
    <property type="term" value="F:DNA binding"/>
    <property type="evidence" value="ECO:0007669"/>
    <property type="project" value="InterPro"/>
</dbReference>
<dbReference type="PROSITE" id="PS50943">
    <property type="entry name" value="HTH_CROC1"/>
    <property type="match status" value="1"/>
</dbReference>
<dbReference type="SUPFAM" id="SSF51182">
    <property type="entry name" value="RmlC-like cupins"/>
    <property type="match status" value="1"/>
</dbReference>
<dbReference type="InterPro" id="IPR050807">
    <property type="entry name" value="TransReg_Diox_bact_type"/>
</dbReference>
<dbReference type="InterPro" id="IPR001387">
    <property type="entry name" value="Cro/C1-type_HTH"/>
</dbReference>
<dbReference type="GeneID" id="92947197"/>
<dbReference type="Gene3D" id="2.60.120.10">
    <property type="entry name" value="Jelly Rolls"/>
    <property type="match status" value="1"/>
</dbReference>
<feature type="region of interest" description="Disordered" evidence="1">
    <location>
        <begin position="190"/>
        <end position="209"/>
    </location>
</feature>
<dbReference type="Gene3D" id="1.10.260.40">
    <property type="entry name" value="lambda repressor-like DNA-binding domains"/>
    <property type="match status" value="1"/>
</dbReference>
<dbReference type="InterPro" id="IPR013096">
    <property type="entry name" value="Cupin_2"/>
</dbReference>
<evidence type="ECO:0000256" key="1">
    <source>
        <dbReference type="SAM" id="MobiDB-lite"/>
    </source>
</evidence>
<dbReference type="InterPro" id="IPR011051">
    <property type="entry name" value="RmlC_Cupin_sf"/>
</dbReference>
<dbReference type="AlphaFoldDB" id="A0A1Y3FC51"/>
<organism evidence="2 3">
    <name type="scientific">Clavibacter michiganensis subsp. michiganensis</name>
    <dbReference type="NCBI Taxonomy" id="33013"/>
    <lineage>
        <taxon>Bacteria</taxon>
        <taxon>Bacillati</taxon>
        <taxon>Actinomycetota</taxon>
        <taxon>Actinomycetes</taxon>
        <taxon>Micrococcales</taxon>
        <taxon>Microbacteriaceae</taxon>
        <taxon>Clavibacter</taxon>
    </lineage>
</organism>
<evidence type="ECO:0000313" key="2">
    <source>
        <dbReference type="EMBL" id="OUE01480.1"/>
    </source>
</evidence>
<accession>A0A1Y3FC51</accession>
<dbReference type="GO" id="GO:0005829">
    <property type="term" value="C:cytosol"/>
    <property type="evidence" value="ECO:0007669"/>
    <property type="project" value="TreeGrafter"/>
</dbReference>
<dbReference type="PANTHER" id="PTHR46797:SF1">
    <property type="entry name" value="METHYLPHOSPHONATE SYNTHASE"/>
    <property type="match status" value="1"/>
</dbReference>
<dbReference type="SUPFAM" id="SSF47413">
    <property type="entry name" value="lambda repressor-like DNA-binding domains"/>
    <property type="match status" value="1"/>
</dbReference>
<proteinExistence type="predicted"/>
<dbReference type="Proteomes" id="UP000195062">
    <property type="component" value="Unassembled WGS sequence"/>
</dbReference>
<keyword evidence="3" id="KW-1185">Reference proteome</keyword>
<protein>
    <submittedName>
        <fullName evidence="2">Anaerobic benzoate catabolism transcriptional regulator</fullName>
    </submittedName>
</protein>
<dbReference type="SMART" id="SM00530">
    <property type="entry name" value="HTH_XRE"/>
    <property type="match status" value="1"/>
</dbReference>
<comment type="caution">
    <text evidence="2">The sequence shown here is derived from an EMBL/GenBank/DDBJ whole genome shotgun (WGS) entry which is preliminary data.</text>
</comment>
<dbReference type="Pfam" id="PF01381">
    <property type="entry name" value="HTH_3"/>
    <property type="match status" value="1"/>
</dbReference>
<name>A0A1Y3FC51_CLAMM</name>
<dbReference type="CDD" id="cd00093">
    <property type="entry name" value="HTH_XRE"/>
    <property type="match status" value="1"/>
</dbReference>
<reference evidence="2 3" key="1">
    <citation type="submission" date="2016-08" db="EMBL/GenBank/DDBJ databases">
        <title>Genome sequence of Clavibacter michiganensis subsp. michiganensis strain CASJ007.</title>
        <authorList>
            <person name="Thapa S.P."/>
            <person name="Coaker G."/>
        </authorList>
    </citation>
    <scope>NUCLEOTIDE SEQUENCE [LARGE SCALE GENOMIC DNA]</scope>
    <source>
        <strain evidence="2">CASJ007</strain>
    </source>
</reference>
<dbReference type="GO" id="GO:0003700">
    <property type="term" value="F:DNA-binding transcription factor activity"/>
    <property type="evidence" value="ECO:0007669"/>
    <property type="project" value="TreeGrafter"/>
</dbReference>
<dbReference type="CDD" id="cd02209">
    <property type="entry name" value="cupin_XRE_C"/>
    <property type="match status" value="1"/>
</dbReference>
<dbReference type="PANTHER" id="PTHR46797">
    <property type="entry name" value="HTH-TYPE TRANSCRIPTIONAL REGULATOR"/>
    <property type="match status" value="1"/>
</dbReference>
<gene>
    <name evidence="2" type="ORF">CMMCAS07_14315</name>
</gene>